<dbReference type="InterPro" id="IPR006016">
    <property type="entry name" value="UspA"/>
</dbReference>
<dbReference type="CDD" id="cd00293">
    <property type="entry name" value="USP-like"/>
    <property type="match status" value="1"/>
</dbReference>
<gene>
    <name evidence="3" type="ORF">C447_09367</name>
</gene>
<dbReference type="Proteomes" id="UP000011566">
    <property type="component" value="Unassembled WGS sequence"/>
</dbReference>
<protein>
    <submittedName>
        <fullName evidence="3">Universal stress protein uspa-like protein</fullName>
    </submittedName>
</protein>
<organism evidence="3 4">
    <name type="scientific">Halococcus hamelinensis 100A6</name>
    <dbReference type="NCBI Taxonomy" id="1132509"/>
    <lineage>
        <taxon>Archaea</taxon>
        <taxon>Methanobacteriati</taxon>
        <taxon>Methanobacteriota</taxon>
        <taxon>Stenosarchaea group</taxon>
        <taxon>Halobacteria</taxon>
        <taxon>Halobacteriales</taxon>
        <taxon>Halococcaceae</taxon>
        <taxon>Halococcus</taxon>
    </lineage>
</organism>
<dbReference type="PATRIC" id="fig|1132509.6.peg.2113"/>
<dbReference type="PIRSF" id="PIRSF006276">
    <property type="entry name" value="UspA"/>
    <property type="match status" value="1"/>
</dbReference>
<evidence type="ECO:0000256" key="1">
    <source>
        <dbReference type="ARBA" id="ARBA00008791"/>
    </source>
</evidence>
<proteinExistence type="inferred from homology"/>
<evidence type="ECO:0000313" key="4">
    <source>
        <dbReference type="Proteomes" id="UP000011566"/>
    </source>
</evidence>
<reference evidence="3 4" key="1">
    <citation type="journal article" date="2014" name="PLoS Genet.">
        <title>Phylogenetically driven sequencing of extremely halophilic archaea reveals strategies for static and dynamic osmo-response.</title>
        <authorList>
            <person name="Becker E.A."/>
            <person name="Seitzer P.M."/>
            <person name="Tritt A."/>
            <person name="Larsen D."/>
            <person name="Krusor M."/>
            <person name="Yao A.I."/>
            <person name="Wu D."/>
            <person name="Madern D."/>
            <person name="Eisen J.A."/>
            <person name="Darling A.E."/>
            <person name="Facciotti M.T."/>
        </authorList>
    </citation>
    <scope>NUCLEOTIDE SEQUENCE [LARGE SCALE GENOMIC DNA]</scope>
    <source>
        <strain evidence="3 4">100A6</strain>
    </source>
</reference>
<dbReference type="eggNOG" id="arCOG02053">
    <property type="taxonomic scope" value="Archaea"/>
</dbReference>
<dbReference type="RefSeq" id="WP_007693216.1">
    <property type="nucleotide sequence ID" value="NZ_AJRK01000426.1"/>
</dbReference>
<dbReference type="AlphaFoldDB" id="M0M153"/>
<dbReference type="EMBL" id="AOMB01000030">
    <property type="protein sequence ID" value="EMA38354.1"/>
    <property type="molecule type" value="Genomic_DNA"/>
</dbReference>
<name>M0M153_9EURY</name>
<dbReference type="InterPro" id="IPR006015">
    <property type="entry name" value="Universal_stress_UspA"/>
</dbReference>
<dbReference type="InterPro" id="IPR014729">
    <property type="entry name" value="Rossmann-like_a/b/a_fold"/>
</dbReference>
<accession>M0M153</accession>
<dbReference type="PRINTS" id="PR01438">
    <property type="entry name" value="UNVRSLSTRESS"/>
</dbReference>
<evidence type="ECO:0000313" key="3">
    <source>
        <dbReference type="EMBL" id="EMA38354.1"/>
    </source>
</evidence>
<dbReference type="Gene3D" id="3.40.50.620">
    <property type="entry name" value="HUPs"/>
    <property type="match status" value="1"/>
</dbReference>
<comment type="caution">
    <text evidence="3">The sequence shown here is derived from an EMBL/GenBank/DDBJ whole genome shotgun (WGS) entry which is preliminary data.</text>
</comment>
<sequence length="152" mass="16090">MNPIYERILVPTDGRGPSTNAVRHAVGLAETYDATVHAVFVIDTSTSWLTVSKSDVHDTLWAIGRKASEQALQGVETVAADADVDLVTEVLEGTPAEAILAYATENDVDLVVMGTHGHSAFERRLLGSVTQKVAGGADVPVMTVSDATERSD</sequence>
<evidence type="ECO:0000259" key="2">
    <source>
        <dbReference type="Pfam" id="PF00582"/>
    </source>
</evidence>
<dbReference type="SUPFAM" id="SSF52402">
    <property type="entry name" value="Adenine nucleotide alpha hydrolases-like"/>
    <property type="match status" value="1"/>
</dbReference>
<keyword evidence="4" id="KW-1185">Reference proteome</keyword>
<dbReference type="PANTHER" id="PTHR46268">
    <property type="entry name" value="STRESS RESPONSE PROTEIN NHAX"/>
    <property type="match status" value="1"/>
</dbReference>
<dbReference type="Pfam" id="PF00582">
    <property type="entry name" value="Usp"/>
    <property type="match status" value="1"/>
</dbReference>
<feature type="domain" description="UspA" evidence="2">
    <location>
        <begin position="5"/>
        <end position="144"/>
    </location>
</feature>
<comment type="similarity">
    <text evidence="1">Belongs to the universal stress protein A family.</text>
</comment>
<dbReference type="OrthoDB" id="105697at2157"/>
<dbReference type="PANTHER" id="PTHR46268:SF6">
    <property type="entry name" value="UNIVERSAL STRESS PROTEIN UP12"/>
    <property type="match status" value="1"/>
</dbReference>